<evidence type="ECO:0000256" key="7">
    <source>
        <dbReference type="ARBA" id="ARBA00023277"/>
    </source>
</evidence>
<keyword evidence="4" id="KW-0479">Metal-binding</keyword>
<protein>
    <recommendedName>
        <fullName evidence="9">Alpha-glucan water dikinase-like N-terminal Ig-like domain-containing protein</fullName>
    </recommendedName>
</protein>
<dbReference type="Pfam" id="PF23166">
    <property type="entry name" value="Ig_N_CWD1"/>
    <property type="match status" value="1"/>
</dbReference>
<keyword evidence="3" id="KW-0812">Transmembrane</keyword>
<feature type="compositionally biased region" description="Basic and acidic residues" evidence="8">
    <location>
        <begin position="10"/>
        <end position="24"/>
    </location>
</feature>
<evidence type="ECO:0000256" key="8">
    <source>
        <dbReference type="SAM" id="MobiDB-lite"/>
    </source>
</evidence>
<organism evidence="10 11">
    <name type="scientific">Flemingia macrophylla</name>
    <dbReference type="NCBI Taxonomy" id="520843"/>
    <lineage>
        <taxon>Eukaryota</taxon>
        <taxon>Viridiplantae</taxon>
        <taxon>Streptophyta</taxon>
        <taxon>Embryophyta</taxon>
        <taxon>Tracheophyta</taxon>
        <taxon>Spermatophyta</taxon>
        <taxon>Magnoliopsida</taxon>
        <taxon>eudicotyledons</taxon>
        <taxon>Gunneridae</taxon>
        <taxon>Pentapetalae</taxon>
        <taxon>rosids</taxon>
        <taxon>fabids</taxon>
        <taxon>Fabales</taxon>
        <taxon>Fabaceae</taxon>
        <taxon>Papilionoideae</taxon>
        <taxon>50 kb inversion clade</taxon>
        <taxon>NPAAA clade</taxon>
        <taxon>indigoferoid/millettioid clade</taxon>
        <taxon>Phaseoleae</taxon>
        <taxon>Flemingia</taxon>
    </lineage>
</organism>
<keyword evidence="6" id="KW-0472">Membrane</keyword>
<feature type="compositionally biased region" description="Pro residues" evidence="8">
    <location>
        <begin position="136"/>
        <end position="152"/>
    </location>
</feature>
<dbReference type="GO" id="GO:0046872">
    <property type="term" value="F:metal ion binding"/>
    <property type="evidence" value="ECO:0007669"/>
    <property type="project" value="UniProtKB-KW"/>
</dbReference>
<name>A0ABD1M4B7_9FABA</name>
<dbReference type="AlphaFoldDB" id="A0ABD1M4B7"/>
<feature type="compositionally biased region" description="Polar residues" evidence="8">
    <location>
        <begin position="25"/>
        <end position="34"/>
    </location>
</feature>
<gene>
    <name evidence="10" type="ORF">Fmac_018152</name>
</gene>
<dbReference type="InterPro" id="IPR056301">
    <property type="entry name" value="GWD-like_N_Ig"/>
</dbReference>
<reference evidence="10 11" key="1">
    <citation type="submission" date="2024-08" db="EMBL/GenBank/DDBJ databases">
        <title>Insights into the chromosomal genome structure of Flemingia macrophylla.</title>
        <authorList>
            <person name="Ding Y."/>
            <person name="Zhao Y."/>
            <person name="Bi W."/>
            <person name="Wu M."/>
            <person name="Zhao G."/>
            <person name="Gong Y."/>
            <person name="Li W."/>
            <person name="Zhang P."/>
        </authorList>
    </citation>
    <scope>NUCLEOTIDE SEQUENCE [LARGE SCALE GENOMIC DNA]</scope>
    <source>
        <strain evidence="10">DYQJB</strain>
        <tissue evidence="10">Leaf</tissue>
    </source>
</reference>
<dbReference type="Proteomes" id="UP001603857">
    <property type="component" value="Unassembled WGS sequence"/>
</dbReference>
<proteinExistence type="inferred from homology"/>
<feature type="region of interest" description="Disordered" evidence="8">
    <location>
        <begin position="1"/>
        <end position="98"/>
    </location>
</feature>
<comment type="subcellular location">
    <subcellularLocation>
        <location evidence="1">Membrane</location>
        <topology evidence="1">Multi-pass membrane protein</topology>
    </subcellularLocation>
</comment>
<evidence type="ECO:0000256" key="1">
    <source>
        <dbReference type="ARBA" id="ARBA00004141"/>
    </source>
</evidence>
<evidence type="ECO:0000313" key="11">
    <source>
        <dbReference type="Proteomes" id="UP001603857"/>
    </source>
</evidence>
<comment type="caution">
    <text evidence="10">The sequence shown here is derived from an EMBL/GenBank/DDBJ whole genome shotgun (WGS) entry which is preliminary data.</text>
</comment>
<evidence type="ECO:0000259" key="9">
    <source>
        <dbReference type="Pfam" id="PF23166"/>
    </source>
</evidence>
<dbReference type="EMBL" id="JBGMDY010000006">
    <property type="protein sequence ID" value="KAL2330571.1"/>
    <property type="molecule type" value="Genomic_DNA"/>
</dbReference>
<dbReference type="Pfam" id="PF01566">
    <property type="entry name" value="Nramp"/>
    <property type="match status" value="1"/>
</dbReference>
<feature type="region of interest" description="Disordered" evidence="8">
    <location>
        <begin position="130"/>
        <end position="152"/>
    </location>
</feature>
<keyword evidence="5" id="KW-1133">Transmembrane helix</keyword>
<keyword evidence="11" id="KW-1185">Reference proteome</keyword>
<evidence type="ECO:0000256" key="4">
    <source>
        <dbReference type="ARBA" id="ARBA00022723"/>
    </source>
</evidence>
<evidence type="ECO:0000313" key="10">
    <source>
        <dbReference type="EMBL" id="KAL2330571.1"/>
    </source>
</evidence>
<dbReference type="GO" id="GO:0016020">
    <property type="term" value="C:membrane"/>
    <property type="evidence" value="ECO:0007669"/>
    <property type="project" value="UniProtKB-SubCell"/>
</dbReference>
<feature type="compositionally biased region" description="Low complexity" evidence="8">
    <location>
        <begin position="81"/>
        <end position="95"/>
    </location>
</feature>
<feature type="compositionally biased region" description="Pro residues" evidence="8">
    <location>
        <begin position="36"/>
        <end position="46"/>
    </location>
</feature>
<keyword evidence="7" id="KW-0119">Carbohydrate metabolism</keyword>
<dbReference type="PANTHER" id="PTHR11706">
    <property type="entry name" value="SOLUTE CARRIER PROTEIN FAMILY 11 MEMBER"/>
    <property type="match status" value="1"/>
</dbReference>
<evidence type="ECO:0000256" key="5">
    <source>
        <dbReference type="ARBA" id="ARBA00022989"/>
    </source>
</evidence>
<feature type="domain" description="Alpha-glucan water dikinase-like N-terminal Ig-like" evidence="9">
    <location>
        <begin position="182"/>
        <end position="229"/>
    </location>
</feature>
<sequence>MSQMLNASEQRPHTGESSRIEMQKNTENLKQTSFASPPPPTHPTPPRRSSLRRRAVPRLDAAPCLASTSHRSSPRRRDAPHLAALPPRLASLPRRCTSPPRLAASPHLAFLLPPPPPPCLAATSPHPPTAVSFFPSPSPQRPLLSPPPAAPSPLLPPPRPLSLVLSYQFSNKFQPRKECVVKCVVNSLLLHWGVVRDQPGKWVLPSRQPDGTKVYKNGALRTPFTKRRSWKNLFSYMGPGFLVSIAYIDPGNFETDLQSGAQYKYELLWTILMASCATLVIQSMASNLGVENTWQSIEELNIPGCPTSSFGLLLK</sequence>
<dbReference type="PANTHER" id="PTHR11706:SF54">
    <property type="entry name" value="METAL TRANSPORTER NRAMP1"/>
    <property type="match status" value="1"/>
</dbReference>
<evidence type="ECO:0000256" key="6">
    <source>
        <dbReference type="ARBA" id="ARBA00023136"/>
    </source>
</evidence>
<accession>A0ABD1M4B7</accession>
<evidence type="ECO:0000256" key="2">
    <source>
        <dbReference type="ARBA" id="ARBA00009965"/>
    </source>
</evidence>
<dbReference type="InterPro" id="IPR001046">
    <property type="entry name" value="NRAMP_fam"/>
</dbReference>
<comment type="similarity">
    <text evidence="2">Belongs to the NRAMP (TC 2.A.55) family.</text>
</comment>
<evidence type="ECO:0000256" key="3">
    <source>
        <dbReference type="ARBA" id="ARBA00022692"/>
    </source>
</evidence>